<protein>
    <recommendedName>
        <fullName evidence="2">histidine kinase</fullName>
        <ecNumber evidence="2">2.7.13.3</ecNumber>
    </recommendedName>
</protein>
<dbReference type="InterPro" id="IPR001610">
    <property type="entry name" value="PAC"/>
</dbReference>
<dbReference type="InterPro" id="IPR004358">
    <property type="entry name" value="Sig_transdc_His_kin-like_C"/>
</dbReference>
<name>A0A094JFD1_9GAMM</name>
<dbReference type="InterPro" id="IPR036890">
    <property type="entry name" value="HATPase_C_sf"/>
</dbReference>
<dbReference type="InterPro" id="IPR052162">
    <property type="entry name" value="Sensor_kinase/Photoreceptor"/>
</dbReference>
<dbReference type="NCBIfam" id="TIGR02938">
    <property type="entry name" value="nifL_nitrog"/>
    <property type="match status" value="1"/>
</dbReference>
<reference evidence="9 10" key="1">
    <citation type="submission" date="2014-06" db="EMBL/GenBank/DDBJ databases">
        <title>Shewanella sp. YQH10.</title>
        <authorList>
            <person name="Liu Y."/>
            <person name="Zeng R."/>
        </authorList>
    </citation>
    <scope>NUCLEOTIDE SEQUENCE [LARGE SCALE GENOMIC DNA]</scope>
    <source>
        <strain evidence="9 10">YQH10</strain>
    </source>
</reference>
<dbReference type="PROSITE" id="PS50113">
    <property type="entry name" value="PAC"/>
    <property type="match status" value="1"/>
</dbReference>
<dbReference type="PANTHER" id="PTHR43304">
    <property type="entry name" value="PHYTOCHROME-LIKE PROTEIN CPH1"/>
    <property type="match status" value="1"/>
</dbReference>
<evidence type="ECO:0000259" key="8">
    <source>
        <dbReference type="PROSITE" id="PS50113"/>
    </source>
</evidence>
<keyword evidence="5" id="KW-0418">Kinase</keyword>
<dbReference type="GO" id="GO:0007165">
    <property type="term" value="P:signal transduction"/>
    <property type="evidence" value="ECO:0007669"/>
    <property type="project" value="InterPro"/>
</dbReference>
<dbReference type="Pfam" id="PF13426">
    <property type="entry name" value="PAS_9"/>
    <property type="match status" value="1"/>
</dbReference>
<feature type="domain" description="Histidine kinase" evidence="6">
    <location>
        <begin position="295"/>
        <end position="508"/>
    </location>
</feature>
<evidence type="ECO:0000259" key="6">
    <source>
        <dbReference type="PROSITE" id="PS50109"/>
    </source>
</evidence>
<dbReference type="SUPFAM" id="SSF55785">
    <property type="entry name" value="PYP-like sensor domain (PAS domain)"/>
    <property type="match status" value="2"/>
</dbReference>
<dbReference type="SMART" id="SM00387">
    <property type="entry name" value="HATPase_c"/>
    <property type="match status" value="1"/>
</dbReference>
<dbReference type="InterPro" id="IPR035965">
    <property type="entry name" value="PAS-like_dom_sf"/>
</dbReference>
<accession>A0A094JFD1</accession>
<dbReference type="SMART" id="SM00086">
    <property type="entry name" value="PAC"/>
    <property type="match status" value="1"/>
</dbReference>
<comment type="catalytic activity">
    <reaction evidence="1">
        <text>ATP + protein L-histidine = ADP + protein N-phospho-L-histidine.</text>
        <dbReference type="EC" id="2.7.13.3"/>
    </reaction>
</comment>
<dbReference type="eggNOG" id="COG4191">
    <property type="taxonomic scope" value="Bacteria"/>
</dbReference>
<dbReference type="Gene3D" id="3.30.565.10">
    <property type="entry name" value="Histidine kinase-like ATPase, C-terminal domain"/>
    <property type="match status" value="1"/>
</dbReference>
<dbReference type="Pfam" id="PF13188">
    <property type="entry name" value="PAS_8"/>
    <property type="match status" value="1"/>
</dbReference>
<feature type="domain" description="PAS" evidence="7">
    <location>
        <begin position="17"/>
        <end position="63"/>
    </location>
</feature>
<dbReference type="AlphaFoldDB" id="A0A094JFD1"/>
<keyword evidence="4" id="KW-0808">Transferase</keyword>
<dbReference type="InterPro" id="IPR014285">
    <property type="entry name" value="N_fixation_neg-reg_NifL"/>
</dbReference>
<evidence type="ECO:0000256" key="3">
    <source>
        <dbReference type="ARBA" id="ARBA00022553"/>
    </source>
</evidence>
<dbReference type="PANTHER" id="PTHR43304:SF1">
    <property type="entry name" value="PAC DOMAIN-CONTAINING PROTEIN"/>
    <property type="match status" value="1"/>
</dbReference>
<dbReference type="EC" id="2.7.13.3" evidence="2"/>
<dbReference type="NCBIfam" id="TIGR00229">
    <property type="entry name" value="sensory_box"/>
    <property type="match status" value="1"/>
</dbReference>
<dbReference type="GO" id="GO:0004673">
    <property type="term" value="F:protein histidine kinase activity"/>
    <property type="evidence" value="ECO:0007669"/>
    <property type="project" value="UniProtKB-EC"/>
</dbReference>
<evidence type="ECO:0000256" key="1">
    <source>
        <dbReference type="ARBA" id="ARBA00000085"/>
    </source>
</evidence>
<evidence type="ECO:0000259" key="7">
    <source>
        <dbReference type="PROSITE" id="PS50112"/>
    </source>
</evidence>
<keyword evidence="3" id="KW-0597">Phosphoprotein</keyword>
<dbReference type="InterPro" id="IPR003594">
    <property type="entry name" value="HATPase_dom"/>
</dbReference>
<evidence type="ECO:0000256" key="5">
    <source>
        <dbReference type="ARBA" id="ARBA00022777"/>
    </source>
</evidence>
<dbReference type="PROSITE" id="PS50109">
    <property type="entry name" value="HIS_KIN"/>
    <property type="match status" value="1"/>
</dbReference>
<organism evidence="9 10">
    <name type="scientific">Shewanella mangrovi</name>
    <dbReference type="NCBI Taxonomy" id="1515746"/>
    <lineage>
        <taxon>Bacteria</taxon>
        <taxon>Pseudomonadati</taxon>
        <taxon>Pseudomonadota</taxon>
        <taxon>Gammaproteobacteria</taxon>
        <taxon>Alteromonadales</taxon>
        <taxon>Shewanellaceae</taxon>
        <taxon>Shewanella</taxon>
    </lineage>
</organism>
<proteinExistence type="predicted"/>
<dbReference type="Proteomes" id="UP000029264">
    <property type="component" value="Unassembled WGS sequence"/>
</dbReference>
<dbReference type="CDD" id="cd00130">
    <property type="entry name" value="PAS"/>
    <property type="match status" value="1"/>
</dbReference>
<dbReference type="Pfam" id="PF02518">
    <property type="entry name" value="HATPase_c"/>
    <property type="match status" value="1"/>
</dbReference>
<dbReference type="EMBL" id="JPEO01000004">
    <property type="protein sequence ID" value="KFZ37907.1"/>
    <property type="molecule type" value="Genomic_DNA"/>
</dbReference>
<dbReference type="RefSeq" id="WP_037441874.1">
    <property type="nucleotide sequence ID" value="NZ_JPEO01000004.1"/>
</dbReference>
<dbReference type="OrthoDB" id="9808408at2"/>
<dbReference type="SMART" id="SM00091">
    <property type="entry name" value="PAS"/>
    <property type="match status" value="2"/>
</dbReference>
<comment type="caution">
    <text evidence="9">The sequence shown here is derived from an EMBL/GenBank/DDBJ whole genome shotgun (WGS) entry which is preliminary data.</text>
</comment>
<dbReference type="PRINTS" id="PR00344">
    <property type="entry name" value="BCTRLSENSOR"/>
</dbReference>
<keyword evidence="10" id="KW-1185">Reference proteome</keyword>
<evidence type="ECO:0000256" key="2">
    <source>
        <dbReference type="ARBA" id="ARBA00012438"/>
    </source>
</evidence>
<dbReference type="STRING" id="1515746.HR45_08690"/>
<evidence type="ECO:0000256" key="4">
    <source>
        <dbReference type="ARBA" id="ARBA00022679"/>
    </source>
</evidence>
<evidence type="ECO:0000313" key="9">
    <source>
        <dbReference type="EMBL" id="KFZ37907.1"/>
    </source>
</evidence>
<sequence length="509" mass="56930">MEQRHDTLPTLQTPQIGLDAFKQILQHAPIAISITDQAGNLLLINQTFVDITGYQESELLGNNCSMLSYKATPRSVYQSLWGAITRGEHWQGQLINKRKNGQPYIADISISSFTNNDGTQLYYSIHKDITEQHELQTHQKNQFTMFQAVLNSAPIAIALIDAQHNVLFSNRRFEHLHDSIQQSPITLLADSLSDEYGFNCIEAFMGNRQNRYKGIHIQQDGPLGERWFDYALAKIPVTDTTAEAYFHPSDEYYTVVAISDRTKEKLLVEERRINSVKLMASDNRYVHAMQEALMATLHQLQGPFNMIESAVKILKKTSHACPGLSAMDEAMINAVDAMNEIKQAIPERSNEAFQPVNLNQVVRDATAISTDELLLTSTHLELALTPTLPSISGMPHRLVLALKQIIDNAVDAIQASKADERTMLISTAEDDNDISIIVEDSGAGVHEDIRLKVFHPFYSTKPRHQSGCRGIGLSIVQQVLNEHSATISIADSPHLKGASIRLTFPKHSW</sequence>
<dbReference type="InterPro" id="IPR000700">
    <property type="entry name" value="PAS-assoc_C"/>
</dbReference>
<dbReference type="SUPFAM" id="SSF55874">
    <property type="entry name" value="ATPase domain of HSP90 chaperone/DNA topoisomerase II/histidine kinase"/>
    <property type="match status" value="1"/>
</dbReference>
<dbReference type="InterPro" id="IPR000014">
    <property type="entry name" value="PAS"/>
</dbReference>
<feature type="domain" description="PAC" evidence="8">
    <location>
        <begin position="88"/>
        <end position="141"/>
    </location>
</feature>
<dbReference type="Gene3D" id="3.30.450.20">
    <property type="entry name" value="PAS domain"/>
    <property type="match status" value="2"/>
</dbReference>
<evidence type="ECO:0000313" key="10">
    <source>
        <dbReference type="Proteomes" id="UP000029264"/>
    </source>
</evidence>
<dbReference type="PROSITE" id="PS50112">
    <property type="entry name" value="PAS"/>
    <property type="match status" value="1"/>
</dbReference>
<dbReference type="InterPro" id="IPR005467">
    <property type="entry name" value="His_kinase_dom"/>
</dbReference>
<dbReference type="GO" id="GO:0009399">
    <property type="term" value="P:nitrogen fixation"/>
    <property type="evidence" value="ECO:0007669"/>
    <property type="project" value="InterPro"/>
</dbReference>
<gene>
    <name evidence="9" type="ORF">HR45_08690</name>
</gene>